<proteinExistence type="predicted"/>
<dbReference type="AlphaFoldDB" id="A0A0E9RSZ1"/>
<name>A0A0E9RSZ1_ANGAN</name>
<dbReference type="EMBL" id="GBXM01076326">
    <property type="protein sequence ID" value="JAH32251.1"/>
    <property type="molecule type" value="Transcribed_RNA"/>
</dbReference>
<accession>A0A0E9RSZ1</accession>
<evidence type="ECO:0000313" key="1">
    <source>
        <dbReference type="EMBL" id="JAH32251.1"/>
    </source>
</evidence>
<reference evidence="1" key="2">
    <citation type="journal article" date="2015" name="Fish Shellfish Immunol.">
        <title>Early steps in the European eel (Anguilla anguilla)-Vibrio vulnificus interaction in the gills: Role of the RtxA13 toxin.</title>
        <authorList>
            <person name="Callol A."/>
            <person name="Pajuelo D."/>
            <person name="Ebbesson L."/>
            <person name="Teles M."/>
            <person name="MacKenzie S."/>
            <person name="Amaro C."/>
        </authorList>
    </citation>
    <scope>NUCLEOTIDE SEQUENCE</scope>
</reference>
<protein>
    <submittedName>
        <fullName evidence="1">Uncharacterized protein</fullName>
    </submittedName>
</protein>
<sequence>MRVKIFSCEKKISHVNWTFSHVIGFFSYVNENVHMCKEKRSHEDVKFVSSYLNYKYSHVIGFFHMRTQFRHVKTQHLSRVKFALSHGIPHFQM</sequence>
<organism evidence="1">
    <name type="scientific">Anguilla anguilla</name>
    <name type="common">European freshwater eel</name>
    <name type="synonym">Muraena anguilla</name>
    <dbReference type="NCBI Taxonomy" id="7936"/>
    <lineage>
        <taxon>Eukaryota</taxon>
        <taxon>Metazoa</taxon>
        <taxon>Chordata</taxon>
        <taxon>Craniata</taxon>
        <taxon>Vertebrata</taxon>
        <taxon>Euteleostomi</taxon>
        <taxon>Actinopterygii</taxon>
        <taxon>Neopterygii</taxon>
        <taxon>Teleostei</taxon>
        <taxon>Anguilliformes</taxon>
        <taxon>Anguillidae</taxon>
        <taxon>Anguilla</taxon>
    </lineage>
</organism>
<reference evidence="1" key="1">
    <citation type="submission" date="2014-11" db="EMBL/GenBank/DDBJ databases">
        <authorList>
            <person name="Amaro Gonzalez C."/>
        </authorList>
    </citation>
    <scope>NUCLEOTIDE SEQUENCE</scope>
</reference>